<reference evidence="2" key="3">
    <citation type="journal article" date="2017" name="Nature">
        <title>Genome sequence of the progenitor of the wheat D genome Aegilops tauschii.</title>
        <authorList>
            <person name="Luo M.C."/>
            <person name="Gu Y.Q."/>
            <person name="Puiu D."/>
            <person name="Wang H."/>
            <person name="Twardziok S.O."/>
            <person name="Deal K.R."/>
            <person name="Huo N."/>
            <person name="Zhu T."/>
            <person name="Wang L."/>
            <person name="Wang Y."/>
            <person name="McGuire P.E."/>
            <person name="Liu S."/>
            <person name="Long H."/>
            <person name="Ramasamy R.K."/>
            <person name="Rodriguez J.C."/>
            <person name="Van S.L."/>
            <person name="Yuan L."/>
            <person name="Wang Z."/>
            <person name="Xia Z."/>
            <person name="Xiao L."/>
            <person name="Anderson O.D."/>
            <person name="Ouyang S."/>
            <person name="Liang Y."/>
            <person name="Zimin A.V."/>
            <person name="Pertea G."/>
            <person name="Qi P."/>
            <person name="Bennetzen J.L."/>
            <person name="Dai X."/>
            <person name="Dawson M.W."/>
            <person name="Muller H.G."/>
            <person name="Kugler K."/>
            <person name="Rivarola-Duarte L."/>
            <person name="Spannagl M."/>
            <person name="Mayer K.F.X."/>
            <person name="Lu F.H."/>
            <person name="Bevan M.W."/>
            <person name="Leroy P."/>
            <person name="Li P."/>
            <person name="You F.M."/>
            <person name="Sun Q."/>
            <person name="Liu Z."/>
            <person name="Lyons E."/>
            <person name="Wicker T."/>
            <person name="Salzberg S.L."/>
            <person name="Devos K.M."/>
            <person name="Dvorak J."/>
        </authorList>
    </citation>
    <scope>NUCLEOTIDE SEQUENCE [LARGE SCALE GENOMIC DNA]</scope>
    <source>
        <strain evidence="2">cv. AL8/78</strain>
    </source>
</reference>
<keyword evidence="1" id="KW-0472">Membrane</keyword>
<dbReference type="Gramene" id="AET6Gv20145400.1">
    <property type="protein sequence ID" value="AET6Gv20145400.1"/>
    <property type="gene ID" value="AET6Gv20145400"/>
</dbReference>
<evidence type="ECO:0000256" key="1">
    <source>
        <dbReference type="SAM" id="Phobius"/>
    </source>
</evidence>
<reference evidence="3" key="1">
    <citation type="journal article" date="2014" name="Science">
        <title>Ancient hybridizations among the ancestral genomes of bread wheat.</title>
        <authorList>
            <consortium name="International Wheat Genome Sequencing Consortium,"/>
            <person name="Marcussen T."/>
            <person name="Sandve S.R."/>
            <person name="Heier L."/>
            <person name="Spannagl M."/>
            <person name="Pfeifer M."/>
            <person name="Jakobsen K.S."/>
            <person name="Wulff B.B."/>
            <person name="Steuernagel B."/>
            <person name="Mayer K.F."/>
            <person name="Olsen O.A."/>
        </authorList>
    </citation>
    <scope>NUCLEOTIDE SEQUENCE [LARGE SCALE GENOMIC DNA]</scope>
    <source>
        <strain evidence="3">cv. AL8/78</strain>
    </source>
</reference>
<keyword evidence="1" id="KW-1133">Transmembrane helix</keyword>
<sequence>MLSKKAGRNNLACLPDLCVHLVSLFIFSLFPFGYVPCRTRLGDFDVKFLMSHFCLCLFGRSYLILANECWIAPAVLVLFVTG</sequence>
<feature type="transmembrane region" description="Helical" evidence="1">
    <location>
        <begin position="50"/>
        <end position="80"/>
    </location>
</feature>
<proteinExistence type="predicted"/>
<reference evidence="2" key="5">
    <citation type="journal article" date="2021" name="G3 (Bethesda)">
        <title>Aegilops tauschii genome assembly Aet v5.0 features greater sequence contiguity and improved annotation.</title>
        <authorList>
            <person name="Wang L."/>
            <person name="Zhu T."/>
            <person name="Rodriguez J.C."/>
            <person name="Deal K.R."/>
            <person name="Dubcovsky J."/>
            <person name="McGuire P.E."/>
            <person name="Lux T."/>
            <person name="Spannagl M."/>
            <person name="Mayer K.F.X."/>
            <person name="Baldrich P."/>
            <person name="Meyers B.C."/>
            <person name="Huo N."/>
            <person name="Gu Y.Q."/>
            <person name="Zhou H."/>
            <person name="Devos K.M."/>
            <person name="Bennetzen J.L."/>
            <person name="Unver T."/>
            <person name="Budak H."/>
            <person name="Gulick P.J."/>
            <person name="Galiba G."/>
            <person name="Kalapos B."/>
            <person name="Nelson D.R."/>
            <person name="Li P."/>
            <person name="You F.M."/>
            <person name="Luo M.C."/>
            <person name="Dvorak J."/>
        </authorList>
    </citation>
    <scope>NUCLEOTIDE SEQUENCE [LARGE SCALE GENOMIC DNA]</scope>
    <source>
        <strain evidence="2">cv. AL8/78</strain>
    </source>
</reference>
<evidence type="ECO:0000313" key="2">
    <source>
        <dbReference type="EnsemblPlants" id="AET6Gv20145400.1"/>
    </source>
</evidence>
<name>A0A453MY87_AEGTS</name>
<protein>
    <submittedName>
        <fullName evidence="2">Uncharacterized protein</fullName>
    </submittedName>
</protein>
<dbReference type="Proteomes" id="UP000015105">
    <property type="component" value="Chromosome 6D"/>
</dbReference>
<reference evidence="3" key="2">
    <citation type="journal article" date="2017" name="Nat. Plants">
        <title>The Aegilops tauschii genome reveals multiple impacts of transposons.</title>
        <authorList>
            <person name="Zhao G."/>
            <person name="Zou C."/>
            <person name="Li K."/>
            <person name="Wang K."/>
            <person name="Li T."/>
            <person name="Gao L."/>
            <person name="Zhang X."/>
            <person name="Wang H."/>
            <person name="Yang Z."/>
            <person name="Liu X."/>
            <person name="Jiang W."/>
            <person name="Mao L."/>
            <person name="Kong X."/>
            <person name="Jiao Y."/>
            <person name="Jia J."/>
        </authorList>
    </citation>
    <scope>NUCLEOTIDE SEQUENCE [LARGE SCALE GENOMIC DNA]</scope>
    <source>
        <strain evidence="3">cv. AL8/78</strain>
    </source>
</reference>
<accession>A0A453MY87</accession>
<evidence type="ECO:0000313" key="3">
    <source>
        <dbReference type="Proteomes" id="UP000015105"/>
    </source>
</evidence>
<keyword evidence="3" id="KW-1185">Reference proteome</keyword>
<dbReference type="AlphaFoldDB" id="A0A453MY87"/>
<keyword evidence="1" id="KW-0812">Transmembrane</keyword>
<reference evidence="2" key="4">
    <citation type="submission" date="2019-03" db="UniProtKB">
        <authorList>
            <consortium name="EnsemblPlants"/>
        </authorList>
    </citation>
    <scope>IDENTIFICATION</scope>
</reference>
<feature type="transmembrane region" description="Helical" evidence="1">
    <location>
        <begin position="12"/>
        <end position="30"/>
    </location>
</feature>
<organism evidence="2 3">
    <name type="scientific">Aegilops tauschii subsp. strangulata</name>
    <name type="common">Goatgrass</name>
    <dbReference type="NCBI Taxonomy" id="200361"/>
    <lineage>
        <taxon>Eukaryota</taxon>
        <taxon>Viridiplantae</taxon>
        <taxon>Streptophyta</taxon>
        <taxon>Embryophyta</taxon>
        <taxon>Tracheophyta</taxon>
        <taxon>Spermatophyta</taxon>
        <taxon>Magnoliopsida</taxon>
        <taxon>Liliopsida</taxon>
        <taxon>Poales</taxon>
        <taxon>Poaceae</taxon>
        <taxon>BOP clade</taxon>
        <taxon>Pooideae</taxon>
        <taxon>Triticodae</taxon>
        <taxon>Triticeae</taxon>
        <taxon>Triticinae</taxon>
        <taxon>Aegilops</taxon>
    </lineage>
</organism>
<dbReference type="EnsemblPlants" id="AET6Gv20145400.1">
    <property type="protein sequence ID" value="AET6Gv20145400.1"/>
    <property type="gene ID" value="AET6Gv20145400"/>
</dbReference>